<gene>
    <name evidence="1" type="ORF">E3O21_09855</name>
</gene>
<proteinExistence type="predicted"/>
<comment type="caution">
    <text evidence="1">The sequence shown here is derived from an EMBL/GenBank/DDBJ whole genome shotgun (WGS) entry which is preliminary data.</text>
</comment>
<dbReference type="Proteomes" id="UP000298252">
    <property type="component" value="Unassembled WGS sequence"/>
</dbReference>
<reference evidence="1 2" key="1">
    <citation type="submission" date="2019-03" db="EMBL/GenBank/DDBJ databases">
        <title>Genomics of glacier-inhabiting Cryobacterium strains.</title>
        <authorList>
            <person name="Liu Q."/>
            <person name="Xin Y.-H."/>
        </authorList>
    </citation>
    <scope>NUCLEOTIDE SEQUENCE [LARGE SCALE GENOMIC DNA]</scope>
    <source>
        <strain evidence="1 2">Hh8</strain>
    </source>
</reference>
<name>A0ABY2I5M2_9MICO</name>
<sequence length="66" mass="7641">MLLLVEQKLLGMSQHDANEQRLVLRVWIPNLQGEKKVMMAAKRRRVGRIVIARIPDCLRHQVDVAV</sequence>
<dbReference type="EMBL" id="SOFD01000025">
    <property type="protein sequence ID" value="TFB77187.1"/>
    <property type="molecule type" value="Genomic_DNA"/>
</dbReference>
<keyword evidence="2" id="KW-1185">Reference proteome</keyword>
<evidence type="ECO:0000313" key="2">
    <source>
        <dbReference type="Proteomes" id="UP000298252"/>
    </source>
</evidence>
<protein>
    <submittedName>
        <fullName evidence="1">Uncharacterized protein</fullName>
    </submittedName>
</protein>
<dbReference type="RefSeq" id="WP_134505235.1">
    <property type="nucleotide sequence ID" value="NZ_FNIB01000005.1"/>
</dbReference>
<organism evidence="1 2">
    <name type="scientific">Cryobacterium flavum</name>
    <dbReference type="NCBI Taxonomy" id="1424659"/>
    <lineage>
        <taxon>Bacteria</taxon>
        <taxon>Bacillati</taxon>
        <taxon>Actinomycetota</taxon>
        <taxon>Actinomycetes</taxon>
        <taxon>Micrococcales</taxon>
        <taxon>Microbacteriaceae</taxon>
        <taxon>Cryobacterium</taxon>
    </lineage>
</organism>
<accession>A0ABY2I5M2</accession>
<evidence type="ECO:0000313" key="1">
    <source>
        <dbReference type="EMBL" id="TFB77187.1"/>
    </source>
</evidence>